<dbReference type="PROSITE" id="PS51118">
    <property type="entry name" value="HTH_HXLR"/>
    <property type="match status" value="1"/>
</dbReference>
<dbReference type="SUPFAM" id="SSF46785">
    <property type="entry name" value="Winged helix' DNA-binding domain"/>
    <property type="match status" value="1"/>
</dbReference>
<reference evidence="5 6" key="1">
    <citation type="submission" date="2019-07" db="EMBL/GenBank/DDBJ databases">
        <title>Genomic Encyclopedia of Archaeal and Bacterial Type Strains, Phase II (KMG-II): from individual species to whole genera.</title>
        <authorList>
            <person name="Goeker M."/>
        </authorList>
    </citation>
    <scope>NUCLEOTIDE SEQUENCE [LARGE SCALE GENOMIC DNA]</scope>
    <source>
        <strain evidence="5 6">DSM 18850</strain>
    </source>
</reference>
<organism evidence="5 6">
    <name type="scientific">Sphingobacterium allocomposti</name>
    <dbReference type="NCBI Taxonomy" id="415956"/>
    <lineage>
        <taxon>Bacteria</taxon>
        <taxon>Pseudomonadati</taxon>
        <taxon>Bacteroidota</taxon>
        <taxon>Sphingobacteriia</taxon>
        <taxon>Sphingobacteriales</taxon>
        <taxon>Sphingobacteriaceae</taxon>
        <taxon>Sphingobacterium</taxon>
    </lineage>
</organism>
<keyword evidence="3" id="KW-0804">Transcription</keyword>
<accession>A0A5S5DQG7</accession>
<gene>
    <name evidence="5" type="ORF">BC792_1038</name>
</gene>
<evidence type="ECO:0000259" key="4">
    <source>
        <dbReference type="PROSITE" id="PS51118"/>
    </source>
</evidence>
<evidence type="ECO:0000256" key="2">
    <source>
        <dbReference type="ARBA" id="ARBA00023125"/>
    </source>
</evidence>
<protein>
    <submittedName>
        <fullName evidence="5">HxlR family transcriptional regulator</fullName>
    </submittedName>
</protein>
<keyword evidence="6" id="KW-1185">Reference proteome</keyword>
<dbReference type="Pfam" id="PF01638">
    <property type="entry name" value="HxlR"/>
    <property type="match status" value="1"/>
</dbReference>
<name>A0A5S5DQG7_9SPHI</name>
<feature type="domain" description="HTH hxlR-type" evidence="4">
    <location>
        <begin position="12"/>
        <end position="115"/>
    </location>
</feature>
<dbReference type="AlphaFoldDB" id="A0A5S5DQG7"/>
<sequence length="118" mass="13712">MDKKVNVLSGDCAKKLRAIDDTMYILSGKWKMPIIARLCYGSMRYSELLKSIAGISGKMLSRELKELETNNLIEKEVWRSESMSVRYRLSEHGQTLKILTDSIADWGINHRMQIMEKW</sequence>
<evidence type="ECO:0000256" key="1">
    <source>
        <dbReference type="ARBA" id="ARBA00023015"/>
    </source>
</evidence>
<dbReference type="RefSeq" id="WP_148907494.1">
    <property type="nucleotide sequence ID" value="NZ_VNHX01000003.1"/>
</dbReference>
<evidence type="ECO:0000313" key="5">
    <source>
        <dbReference type="EMBL" id="TYP97082.1"/>
    </source>
</evidence>
<evidence type="ECO:0000256" key="3">
    <source>
        <dbReference type="ARBA" id="ARBA00023163"/>
    </source>
</evidence>
<dbReference type="InterPro" id="IPR002577">
    <property type="entry name" value="HTH_HxlR"/>
</dbReference>
<dbReference type="GO" id="GO:0003677">
    <property type="term" value="F:DNA binding"/>
    <property type="evidence" value="ECO:0007669"/>
    <property type="project" value="UniProtKB-KW"/>
</dbReference>
<dbReference type="Proteomes" id="UP000325105">
    <property type="component" value="Unassembled WGS sequence"/>
</dbReference>
<keyword evidence="2" id="KW-0238">DNA-binding</keyword>
<dbReference type="InterPro" id="IPR036388">
    <property type="entry name" value="WH-like_DNA-bd_sf"/>
</dbReference>
<proteinExistence type="predicted"/>
<dbReference type="PANTHER" id="PTHR33204">
    <property type="entry name" value="TRANSCRIPTIONAL REGULATOR, MARR FAMILY"/>
    <property type="match status" value="1"/>
</dbReference>
<keyword evidence="1" id="KW-0805">Transcription regulation</keyword>
<comment type="caution">
    <text evidence="5">The sequence shown here is derived from an EMBL/GenBank/DDBJ whole genome shotgun (WGS) entry which is preliminary data.</text>
</comment>
<dbReference type="InterPro" id="IPR036390">
    <property type="entry name" value="WH_DNA-bd_sf"/>
</dbReference>
<dbReference type="Gene3D" id="1.10.10.10">
    <property type="entry name" value="Winged helix-like DNA-binding domain superfamily/Winged helix DNA-binding domain"/>
    <property type="match status" value="1"/>
</dbReference>
<dbReference type="PANTHER" id="PTHR33204:SF29">
    <property type="entry name" value="TRANSCRIPTIONAL REGULATOR"/>
    <property type="match status" value="1"/>
</dbReference>
<evidence type="ECO:0000313" key="6">
    <source>
        <dbReference type="Proteomes" id="UP000325105"/>
    </source>
</evidence>
<dbReference type="EMBL" id="VNHX01000003">
    <property type="protein sequence ID" value="TYP97082.1"/>
    <property type="molecule type" value="Genomic_DNA"/>
</dbReference>
<dbReference type="OrthoDB" id="769662at2"/>